<proteinExistence type="predicted"/>
<dbReference type="EMBL" id="JACXAF010000020">
    <property type="protein sequence ID" value="MBD1390597.1"/>
    <property type="molecule type" value="Genomic_DNA"/>
</dbReference>
<name>A0A8J6QLR6_9GAMM</name>
<comment type="caution">
    <text evidence="1">The sequence shown here is derived from an EMBL/GenBank/DDBJ whole genome shotgun (WGS) entry which is preliminary data.</text>
</comment>
<protein>
    <recommendedName>
        <fullName evidence="3">Kazal-like domain-containing protein</fullName>
    </recommendedName>
</protein>
<gene>
    <name evidence="1" type="ORF">IC617_14260</name>
</gene>
<evidence type="ECO:0000313" key="1">
    <source>
        <dbReference type="EMBL" id="MBD1390597.1"/>
    </source>
</evidence>
<dbReference type="Proteomes" id="UP000638014">
    <property type="component" value="Unassembled WGS sequence"/>
</dbReference>
<evidence type="ECO:0008006" key="3">
    <source>
        <dbReference type="Google" id="ProtNLM"/>
    </source>
</evidence>
<keyword evidence="2" id="KW-1185">Reference proteome</keyword>
<reference evidence="1" key="1">
    <citation type="submission" date="2020-09" db="EMBL/GenBank/DDBJ databases">
        <title>A novel bacterium of genus Neiella, isolated from South China Sea.</title>
        <authorList>
            <person name="Huang H."/>
            <person name="Mo K."/>
            <person name="Hu Y."/>
        </authorList>
    </citation>
    <scope>NUCLEOTIDE SEQUENCE</scope>
    <source>
        <strain evidence="1">HB171785</strain>
    </source>
</reference>
<dbReference type="RefSeq" id="WP_191145666.1">
    <property type="nucleotide sequence ID" value="NZ_JACXAF010000020.1"/>
</dbReference>
<sequence>MKVKTNYRTLIGSCGMVLMVAACQSQPQPEQLPKGFTKCPEPRPEICTMQYEPADGLLADGTTKSYGNACSACGDPEVIAVKKVNPTE</sequence>
<accession>A0A8J6QLR6</accession>
<dbReference type="AlphaFoldDB" id="A0A8J6QLR6"/>
<organism evidence="1 2">
    <name type="scientific">Neiella litorisoli</name>
    <dbReference type="NCBI Taxonomy" id="2771431"/>
    <lineage>
        <taxon>Bacteria</taxon>
        <taxon>Pseudomonadati</taxon>
        <taxon>Pseudomonadota</taxon>
        <taxon>Gammaproteobacteria</taxon>
        <taxon>Alteromonadales</taxon>
        <taxon>Echinimonadaceae</taxon>
        <taxon>Neiella</taxon>
    </lineage>
</organism>
<evidence type="ECO:0000313" key="2">
    <source>
        <dbReference type="Proteomes" id="UP000638014"/>
    </source>
</evidence>
<dbReference type="PROSITE" id="PS51257">
    <property type="entry name" value="PROKAR_LIPOPROTEIN"/>
    <property type="match status" value="1"/>
</dbReference>